<evidence type="ECO:0008006" key="4">
    <source>
        <dbReference type="Google" id="ProtNLM"/>
    </source>
</evidence>
<name>A0A3N4HLG4_ASCIM</name>
<proteinExistence type="predicted"/>
<evidence type="ECO:0000256" key="1">
    <source>
        <dbReference type="SAM" id="MobiDB-lite"/>
    </source>
</evidence>
<protein>
    <recommendedName>
        <fullName evidence="4">Prolyl 4-hydroxylase alpha subunit Fe(2+) 2OG dioxygenase domain-containing protein</fullName>
    </recommendedName>
</protein>
<dbReference type="AlphaFoldDB" id="A0A3N4HLG4"/>
<dbReference type="Proteomes" id="UP000275078">
    <property type="component" value="Unassembled WGS sequence"/>
</dbReference>
<dbReference type="EMBL" id="ML120304">
    <property type="protein sequence ID" value="RPA70524.1"/>
    <property type="molecule type" value="Genomic_DNA"/>
</dbReference>
<accession>A0A3N4HLG4</accession>
<feature type="compositionally biased region" description="Polar residues" evidence="1">
    <location>
        <begin position="100"/>
        <end position="116"/>
    </location>
</feature>
<reference evidence="2 3" key="1">
    <citation type="journal article" date="2018" name="Nat. Ecol. Evol.">
        <title>Pezizomycetes genomes reveal the molecular basis of ectomycorrhizal truffle lifestyle.</title>
        <authorList>
            <person name="Murat C."/>
            <person name="Payen T."/>
            <person name="Noel B."/>
            <person name="Kuo A."/>
            <person name="Morin E."/>
            <person name="Chen J."/>
            <person name="Kohler A."/>
            <person name="Krizsan K."/>
            <person name="Balestrini R."/>
            <person name="Da Silva C."/>
            <person name="Montanini B."/>
            <person name="Hainaut M."/>
            <person name="Levati E."/>
            <person name="Barry K.W."/>
            <person name="Belfiori B."/>
            <person name="Cichocki N."/>
            <person name="Clum A."/>
            <person name="Dockter R.B."/>
            <person name="Fauchery L."/>
            <person name="Guy J."/>
            <person name="Iotti M."/>
            <person name="Le Tacon F."/>
            <person name="Lindquist E.A."/>
            <person name="Lipzen A."/>
            <person name="Malagnac F."/>
            <person name="Mello A."/>
            <person name="Molinier V."/>
            <person name="Miyauchi S."/>
            <person name="Poulain J."/>
            <person name="Riccioni C."/>
            <person name="Rubini A."/>
            <person name="Sitrit Y."/>
            <person name="Splivallo R."/>
            <person name="Traeger S."/>
            <person name="Wang M."/>
            <person name="Zifcakova L."/>
            <person name="Wipf D."/>
            <person name="Zambonelli A."/>
            <person name="Paolocci F."/>
            <person name="Nowrousian M."/>
            <person name="Ottonello S."/>
            <person name="Baldrian P."/>
            <person name="Spatafora J.W."/>
            <person name="Henrissat B."/>
            <person name="Nagy L.G."/>
            <person name="Aury J.M."/>
            <person name="Wincker P."/>
            <person name="Grigoriev I.V."/>
            <person name="Bonfante P."/>
            <person name="Martin F.M."/>
        </authorList>
    </citation>
    <scope>NUCLEOTIDE SEQUENCE [LARGE SCALE GENOMIC DNA]</scope>
    <source>
        <strain evidence="2 3">RN42</strain>
    </source>
</reference>
<dbReference type="Gene3D" id="3.60.130.30">
    <property type="match status" value="1"/>
</dbReference>
<dbReference type="OrthoDB" id="4638065at2759"/>
<feature type="region of interest" description="Disordered" evidence="1">
    <location>
        <begin position="95"/>
        <end position="116"/>
    </location>
</feature>
<gene>
    <name evidence="2" type="ORF">BJ508DRAFT_337112</name>
</gene>
<organism evidence="2 3">
    <name type="scientific">Ascobolus immersus RN42</name>
    <dbReference type="NCBI Taxonomy" id="1160509"/>
    <lineage>
        <taxon>Eukaryota</taxon>
        <taxon>Fungi</taxon>
        <taxon>Dikarya</taxon>
        <taxon>Ascomycota</taxon>
        <taxon>Pezizomycotina</taxon>
        <taxon>Pezizomycetes</taxon>
        <taxon>Pezizales</taxon>
        <taxon>Ascobolaceae</taxon>
        <taxon>Ascobolus</taxon>
    </lineage>
</organism>
<evidence type="ECO:0000313" key="3">
    <source>
        <dbReference type="Proteomes" id="UP000275078"/>
    </source>
</evidence>
<evidence type="ECO:0000313" key="2">
    <source>
        <dbReference type="EMBL" id="RPA70524.1"/>
    </source>
</evidence>
<sequence length="116" mass="13287">MDTKDGVCVLYCWGDFEGGELVLDELRMVIPLLPGQVVFFRSALLTHWNQEVISGNRNSFVLFTGSRVMDWFKISASYICNRTFPHLKECNTTKRRAPNHWQTPHGNGSSSKRPKI</sequence>
<keyword evidence="3" id="KW-1185">Reference proteome</keyword>